<dbReference type="CDD" id="cd00121">
    <property type="entry name" value="MATH"/>
    <property type="match status" value="1"/>
</dbReference>
<dbReference type="EMBL" id="CAJVPV010010583">
    <property type="protein sequence ID" value="CAG8652801.1"/>
    <property type="molecule type" value="Genomic_DNA"/>
</dbReference>
<keyword evidence="4" id="KW-1185">Reference proteome</keyword>
<dbReference type="SUPFAM" id="SSF49599">
    <property type="entry name" value="TRAF domain-like"/>
    <property type="match status" value="1"/>
</dbReference>
<dbReference type="SMART" id="SM00225">
    <property type="entry name" value="BTB"/>
    <property type="match status" value="1"/>
</dbReference>
<dbReference type="Gene3D" id="3.30.710.10">
    <property type="entry name" value="Potassium Channel Kv1.1, Chain A"/>
    <property type="match status" value="1"/>
</dbReference>
<gene>
    <name evidence="3" type="ORF">AMORRO_LOCUS10044</name>
</gene>
<dbReference type="PROSITE" id="PS50097">
    <property type="entry name" value="BTB"/>
    <property type="match status" value="1"/>
</dbReference>
<sequence>MDDEKSGSSLKQQAYFTYSWKICNLKEQAKNLNTGKCFYSPDFWVPFHRGDIKYFGEDKSTRKNCWRLKMFPNGDNKDRESYMSTFLEAVQTTYEKSNNISIRHQRFALILKTGNCSGGLKDKFTPSTLTNYHVIKNASFSYKKGHDWGFGKFYPLNKILIDNGKSSEVNIIVDVQFFLDEDIETTNVCYYEEYFSNEKFSDVEFILDSGDRIKAHRIILSSKSPYFKAMFEGEWIESKLQVIPIKNVEFDTFRRILYHFYSGKFKEEIDLKQAIDLFKLAVMLDVISLQNFALRKLVDMINLENWEEVLDFGLETDELVVITGVFNMLACNWEGVVNQEILTELEKRCDSKYWVDLMEMVKAVNW</sequence>
<evidence type="ECO:0000313" key="4">
    <source>
        <dbReference type="Proteomes" id="UP000789342"/>
    </source>
</evidence>
<feature type="domain" description="MATH" evidence="2">
    <location>
        <begin position="15"/>
        <end position="177"/>
    </location>
</feature>
<organism evidence="3 4">
    <name type="scientific">Acaulospora morrowiae</name>
    <dbReference type="NCBI Taxonomy" id="94023"/>
    <lineage>
        <taxon>Eukaryota</taxon>
        <taxon>Fungi</taxon>
        <taxon>Fungi incertae sedis</taxon>
        <taxon>Mucoromycota</taxon>
        <taxon>Glomeromycotina</taxon>
        <taxon>Glomeromycetes</taxon>
        <taxon>Diversisporales</taxon>
        <taxon>Acaulosporaceae</taxon>
        <taxon>Acaulospora</taxon>
    </lineage>
</organism>
<dbReference type="Gene3D" id="2.60.210.10">
    <property type="entry name" value="Apoptosis, Tumor Necrosis Factor Receptor Associated Protein 2, Chain A"/>
    <property type="match status" value="1"/>
</dbReference>
<dbReference type="OrthoDB" id="194443at2759"/>
<dbReference type="PROSITE" id="PS50144">
    <property type="entry name" value="MATH"/>
    <property type="match status" value="1"/>
</dbReference>
<evidence type="ECO:0000313" key="3">
    <source>
        <dbReference type="EMBL" id="CAG8652801.1"/>
    </source>
</evidence>
<dbReference type="PANTHER" id="PTHR24413">
    <property type="entry name" value="SPECKLE-TYPE POZ PROTEIN"/>
    <property type="match status" value="1"/>
</dbReference>
<dbReference type="InterPro" id="IPR002083">
    <property type="entry name" value="MATH/TRAF_dom"/>
</dbReference>
<comment type="caution">
    <text evidence="3">The sequence shown here is derived from an EMBL/GenBank/DDBJ whole genome shotgun (WGS) entry which is preliminary data.</text>
</comment>
<evidence type="ECO:0000259" key="1">
    <source>
        <dbReference type="PROSITE" id="PS50097"/>
    </source>
</evidence>
<dbReference type="Proteomes" id="UP000789342">
    <property type="component" value="Unassembled WGS sequence"/>
</dbReference>
<dbReference type="Pfam" id="PF00651">
    <property type="entry name" value="BTB"/>
    <property type="match status" value="1"/>
</dbReference>
<dbReference type="Pfam" id="PF22486">
    <property type="entry name" value="MATH_2"/>
    <property type="match status" value="1"/>
</dbReference>
<proteinExistence type="predicted"/>
<dbReference type="GO" id="GO:0030163">
    <property type="term" value="P:protein catabolic process"/>
    <property type="evidence" value="ECO:0007669"/>
    <property type="project" value="UniProtKB-ARBA"/>
</dbReference>
<dbReference type="CDD" id="cd18186">
    <property type="entry name" value="BTB_POZ_ZBTB_KLHL-like"/>
    <property type="match status" value="1"/>
</dbReference>
<dbReference type="InterPro" id="IPR000210">
    <property type="entry name" value="BTB/POZ_dom"/>
</dbReference>
<dbReference type="InterPro" id="IPR011333">
    <property type="entry name" value="SKP1/BTB/POZ_sf"/>
</dbReference>
<protein>
    <submittedName>
        <fullName evidence="3">5808_t:CDS:1</fullName>
    </submittedName>
</protein>
<reference evidence="3" key="1">
    <citation type="submission" date="2021-06" db="EMBL/GenBank/DDBJ databases">
        <authorList>
            <person name="Kallberg Y."/>
            <person name="Tangrot J."/>
            <person name="Rosling A."/>
        </authorList>
    </citation>
    <scope>NUCLEOTIDE SEQUENCE</scope>
    <source>
        <strain evidence="3">CL551</strain>
    </source>
</reference>
<dbReference type="InterPro" id="IPR008974">
    <property type="entry name" value="TRAF-like"/>
</dbReference>
<evidence type="ECO:0000259" key="2">
    <source>
        <dbReference type="PROSITE" id="PS50144"/>
    </source>
</evidence>
<feature type="domain" description="BTB" evidence="1">
    <location>
        <begin position="201"/>
        <end position="269"/>
    </location>
</feature>
<dbReference type="SUPFAM" id="SSF54695">
    <property type="entry name" value="POZ domain"/>
    <property type="match status" value="1"/>
</dbReference>
<accession>A0A9N9DUD1</accession>
<dbReference type="AlphaFoldDB" id="A0A9N9DUD1"/>
<name>A0A9N9DUD1_9GLOM</name>